<gene>
    <name evidence="1" type="ORF">OSIN01602_LOCUS6739</name>
</gene>
<evidence type="ECO:0000313" key="1">
    <source>
        <dbReference type="EMBL" id="CAD9332706.1"/>
    </source>
</evidence>
<dbReference type="EMBL" id="HBGO01012121">
    <property type="protein sequence ID" value="CAD9332706.1"/>
    <property type="molecule type" value="Transcribed_RNA"/>
</dbReference>
<protein>
    <submittedName>
        <fullName evidence="1">Uncharacterized protein</fullName>
    </submittedName>
</protein>
<reference evidence="1" key="1">
    <citation type="submission" date="2021-01" db="EMBL/GenBank/DDBJ databases">
        <authorList>
            <person name="Corre E."/>
            <person name="Pelletier E."/>
            <person name="Niang G."/>
            <person name="Scheremetjew M."/>
            <person name="Finn R."/>
            <person name="Kale V."/>
            <person name="Holt S."/>
            <person name="Cochrane G."/>
            <person name="Meng A."/>
            <person name="Brown T."/>
            <person name="Cohen L."/>
        </authorList>
    </citation>
    <scope>NUCLEOTIDE SEQUENCE</scope>
    <source>
        <strain evidence="1">Grunow 1884</strain>
    </source>
</reference>
<proteinExistence type="predicted"/>
<accession>A0A7S2EF12</accession>
<dbReference type="AlphaFoldDB" id="A0A7S2EF12"/>
<name>A0A7S2EF12_TRICV</name>
<sequence length="241" mass="28433">MYSTKSIHKNINPNYQQTYTSIGDPYRNSVEELPSRWKKKQFVTPKCPKNAYNGLFVKPQYTPDPYTERAEQYSKTQPLEKRRLGFGSHDAFKPGEFTSDKATERYRNVVRQEQKLLDSVRDEMRERELIQKLRDRPRTTPKDKLGKDLKEPKFLYDVGRTHVTLYSPQSTRDSFYKLPKHAPVDPKLKGLDPIRRLGSHRPMSASIGEQAWRHKYAKPEFGQVKYIEKFYDRGHIECKGF</sequence>
<organism evidence="1">
    <name type="scientific">Trieres chinensis</name>
    <name type="common">Marine centric diatom</name>
    <name type="synonym">Odontella sinensis</name>
    <dbReference type="NCBI Taxonomy" id="1514140"/>
    <lineage>
        <taxon>Eukaryota</taxon>
        <taxon>Sar</taxon>
        <taxon>Stramenopiles</taxon>
        <taxon>Ochrophyta</taxon>
        <taxon>Bacillariophyta</taxon>
        <taxon>Mediophyceae</taxon>
        <taxon>Biddulphiophycidae</taxon>
        <taxon>Eupodiscales</taxon>
        <taxon>Parodontellaceae</taxon>
        <taxon>Trieres</taxon>
    </lineage>
</organism>